<sequence length="94" mass="10591">MAVLFHCILVSSWPPVFDPVVKQLPPGMELDYRILSDGWRTVLPSNAIECGIKKGCSKCTEHRLANPLMSEERDVLVLIKKLIKPPHDVQAEKL</sequence>
<proteinExistence type="predicted"/>
<gene>
    <name evidence="1" type="ORF">BFJ68_g13092</name>
</gene>
<dbReference type="VEuPathDB" id="FungiDB:FOIG_12672"/>
<comment type="caution">
    <text evidence="1">The sequence shown here is derived from an EMBL/GenBank/DDBJ whole genome shotgun (WGS) entry which is preliminary data.</text>
</comment>
<dbReference type="VEuPathDB" id="FungiDB:FOMG_17332"/>
<organism evidence="1 2">
    <name type="scientific">Fusarium oxysporum</name>
    <name type="common">Fusarium vascular wilt</name>
    <dbReference type="NCBI Taxonomy" id="5507"/>
    <lineage>
        <taxon>Eukaryota</taxon>
        <taxon>Fungi</taxon>
        <taxon>Dikarya</taxon>
        <taxon>Ascomycota</taxon>
        <taxon>Pezizomycotina</taxon>
        <taxon>Sordariomycetes</taxon>
        <taxon>Hypocreomycetidae</taxon>
        <taxon>Hypocreales</taxon>
        <taxon>Nectriaceae</taxon>
        <taxon>Fusarium</taxon>
        <taxon>Fusarium oxysporum species complex</taxon>
    </lineage>
</organism>
<dbReference type="Proteomes" id="UP000285860">
    <property type="component" value="Unassembled WGS sequence"/>
</dbReference>
<evidence type="ECO:0000313" key="1">
    <source>
        <dbReference type="EMBL" id="RKK99687.1"/>
    </source>
</evidence>
<dbReference type="AlphaFoldDB" id="A0A420P6I5"/>
<protein>
    <submittedName>
        <fullName evidence="1">Uncharacterized protein</fullName>
    </submittedName>
</protein>
<name>A0A420P6I5_FUSOX</name>
<evidence type="ECO:0000313" key="2">
    <source>
        <dbReference type="Proteomes" id="UP000285860"/>
    </source>
</evidence>
<reference evidence="1 2" key="1">
    <citation type="journal article" date="2018" name="Sci. Rep.">
        <title>Characterisation of pathogen-specific regions and novel effector candidates in Fusarium oxysporum f. sp. cepae.</title>
        <authorList>
            <person name="Armitage A.D."/>
            <person name="Taylor A."/>
            <person name="Sobczyk M.K."/>
            <person name="Baxter L."/>
            <person name="Greenfield B.P."/>
            <person name="Bates H.J."/>
            <person name="Wilson F."/>
            <person name="Jackson A.C."/>
            <person name="Ott S."/>
            <person name="Harrison R.J."/>
            <person name="Clarkson J.P."/>
        </authorList>
    </citation>
    <scope>NUCLEOTIDE SEQUENCE [LARGE SCALE GENOMIC DNA]</scope>
    <source>
        <strain evidence="1 2">Fo_A28</strain>
    </source>
</reference>
<dbReference type="EMBL" id="MRCY01000092">
    <property type="protein sequence ID" value="RKK99687.1"/>
    <property type="molecule type" value="Genomic_DNA"/>
</dbReference>
<accession>A0A420P6I5</accession>